<evidence type="ECO:0000256" key="1">
    <source>
        <dbReference type="SAM" id="SignalP"/>
    </source>
</evidence>
<organism evidence="2 3">
    <name type="scientific">Thalassomonas viridans</name>
    <dbReference type="NCBI Taxonomy" id="137584"/>
    <lineage>
        <taxon>Bacteria</taxon>
        <taxon>Pseudomonadati</taxon>
        <taxon>Pseudomonadota</taxon>
        <taxon>Gammaproteobacteria</taxon>
        <taxon>Alteromonadales</taxon>
        <taxon>Colwelliaceae</taxon>
        <taxon>Thalassomonas</taxon>
    </lineage>
</organism>
<proteinExistence type="predicted"/>
<dbReference type="RefSeq" id="WP_044842080.1">
    <property type="nucleotide sequence ID" value="NZ_CP059733.1"/>
</dbReference>
<dbReference type="Proteomes" id="UP000032352">
    <property type="component" value="Chromosome"/>
</dbReference>
<protein>
    <submittedName>
        <fullName evidence="2">DUF4920 domain-containing protein</fullName>
    </submittedName>
</protein>
<evidence type="ECO:0000313" key="3">
    <source>
        <dbReference type="Proteomes" id="UP000032352"/>
    </source>
</evidence>
<dbReference type="InterPro" id="IPR032577">
    <property type="entry name" value="DUF4920"/>
</dbReference>
<dbReference type="Pfam" id="PF16267">
    <property type="entry name" value="DUF4920"/>
    <property type="match status" value="1"/>
</dbReference>
<dbReference type="KEGG" id="tvd:SG34_028540"/>
<reference evidence="2 3" key="2">
    <citation type="journal article" date="2022" name="Mar. Drugs">
        <title>Bioassay-Guided Fractionation Leads to the Detection of Cholic Acid Generated by the Rare Thalassomonas sp.</title>
        <authorList>
            <person name="Pheiffer F."/>
            <person name="Schneider Y.K."/>
            <person name="Hansen E.H."/>
            <person name="Andersen J.H."/>
            <person name="Isaksson J."/>
            <person name="Busche T."/>
            <person name="R C."/>
            <person name="Kalinowski J."/>
            <person name="Zyl L.V."/>
            <person name="Trindade M."/>
        </authorList>
    </citation>
    <scope>NUCLEOTIDE SEQUENCE [LARGE SCALE GENOMIC DNA]</scope>
    <source>
        <strain evidence="2 3">XOM25</strain>
    </source>
</reference>
<keyword evidence="1" id="KW-0732">Signal</keyword>
<reference evidence="2 3" key="1">
    <citation type="journal article" date="2015" name="Genome Announc.">
        <title>Draft Genome Sequences of Marine Isolates of Thalassomonas viridans and Thalassomonas actiniarum.</title>
        <authorList>
            <person name="Olonade I."/>
            <person name="van Zyl L.J."/>
            <person name="Trindade M."/>
        </authorList>
    </citation>
    <scope>NUCLEOTIDE SEQUENCE [LARGE SCALE GENOMIC DNA]</scope>
    <source>
        <strain evidence="2 3">XOM25</strain>
    </source>
</reference>
<sequence length="157" mass="17119">MKLFASKNSLLLLVLLASWQGQAKETTFGTGADMDKVVKVSTLLASPEKYQTEPSTISGVVVKVCKKRGCWMDLATDKDYPTLTIKVPDGKMVFPVSAIGKTAYATGTLSEKKLDLEQTKQYLAHRAEENQTPFDPASVSEAITLYHFSPLGVTLSD</sequence>
<dbReference type="EMBL" id="CP059733">
    <property type="protein sequence ID" value="WDE05196.1"/>
    <property type="molecule type" value="Genomic_DNA"/>
</dbReference>
<evidence type="ECO:0000313" key="2">
    <source>
        <dbReference type="EMBL" id="WDE05196.1"/>
    </source>
</evidence>
<feature type="chain" id="PRO_5041955262" evidence="1">
    <location>
        <begin position="24"/>
        <end position="157"/>
    </location>
</feature>
<keyword evidence="3" id="KW-1185">Reference proteome</keyword>
<accession>A0AAE9Z1Q3</accession>
<dbReference type="AlphaFoldDB" id="A0AAE9Z1Q3"/>
<name>A0AAE9Z1Q3_9GAMM</name>
<feature type="signal peptide" evidence="1">
    <location>
        <begin position="1"/>
        <end position="23"/>
    </location>
</feature>
<gene>
    <name evidence="2" type="ORF">SG34_028540</name>
</gene>